<protein>
    <recommendedName>
        <fullName evidence="8">Probable membrane transporter protein</fullName>
    </recommendedName>
</protein>
<reference evidence="9 10" key="1">
    <citation type="journal article" date="2017" name="Int. J. Syst. Evol. Microbiol.">
        <title>Jeotgalibaca porci sp. nov. and Jeotgalibaca arthritidis sp. nov., isolated from pigs, and emended description of the genus Jeotgalibaca.</title>
        <authorList>
            <person name="Zamora L."/>
            <person name="Perez-Sancho M."/>
            <person name="Dominguez L."/>
            <person name="Fernandez-Garayzabal J.F."/>
            <person name="Vela A.I."/>
        </authorList>
    </citation>
    <scope>NUCLEOTIDE SEQUENCE [LARGE SCALE GENOMIC DNA]</scope>
    <source>
        <strain evidence="9 10">CCUG 69148</strain>
    </source>
</reference>
<gene>
    <name evidence="9" type="ORF">G7058_07945</name>
</gene>
<proteinExistence type="inferred from homology"/>
<comment type="similarity">
    <text evidence="2 8">Belongs to the 4-toluene sulfonate uptake permease (TSUP) (TC 2.A.102) family.</text>
</comment>
<name>A0A6G7WI70_9LACT</name>
<dbReference type="EMBL" id="CP049889">
    <property type="protein sequence ID" value="QIK51960.1"/>
    <property type="molecule type" value="Genomic_DNA"/>
</dbReference>
<sequence length="246" mass="26652">MFGLDVIEIIMLVVSALIVGFSKAGIQGATIPAVAMMAIIFGGKDSSGIILTMLMVGDLVAIMKYGKQGNIRDVMKLIPAAVVGIIAGALVGTWINDGQFKMLIGIIVIICVILLAIRESQKRTIPLPDNPFLKGGVGVISGFSSMIGNAAGPIFNVYILAQNLKKETMIGTTAWFFFLMNILKLPFHIFLWGTITLETAKYTLFAIPFIAIGAWGGIWIVKNISEKTYRRLIIVMTAITAIRLFL</sequence>
<feature type="transmembrane region" description="Helical" evidence="8">
    <location>
        <begin position="100"/>
        <end position="117"/>
    </location>
</feature>
<dbReference type="KEGG" id="jpo:G7058_07945"/>
<feature type="transmembrane region" description="Helical" evidence="8">
    <location>
        <begin position="202"/>
        <end position="222"/>
    </location>
</feature>
<evidence type="ECO:0000256" key="8">
    <source>
        <dbReference type="RuleBase" id="RU363041"/>
    </source>
</evidence>
<evidence type="ECO:0000256" key="2">
    <source>
        <dbReference type="ARBA" id="ARBA00009142"/>
    </source>
</evidence>
<evidence type="ECO:0000256" key="1">
    <source>
        <dbReference type="ARBA" id="ARBA00004651"/>
    </source>
</evidence>
<evidence type="ECO:0000313" key="10">
    <source>
        <dbReference type="Proteomes" id="UP000501830"/>
    </source>
</evidence>
<dbReference type="InterPro" id="IPR002781">
    <property type="entry name" value="TM_pro_TauE-like"/>
</dbReference>
<keyword evidence="10" id="KW-1185">Reference proteome</keyword>
<keyword evidence="3" id="KW-0813">Transport</keyword>
<dbReference type="PANTHER" id="PTHR30269">
    <property type="entry name" value="TRANSMEMBRANE PROTEIN YFCA"/>
    <property type="match status" value="1"/>
</dbReference>
<keyword evidence="4 8" id="KW-1003">Cell membrane</keyword>
<comment type="subcellular location">
    <subcellularLocation>
        <location evidence="1 8">Cell membrane</location>
        <topology evidence="1 8">Multi-pass membrane protein</topology>
    </subcellularLocation>
</comment>
<feature type="transmembrane region" description="Helical" evidence="8">
    <location>
        <begin position="47"/>
        <end position="65"/>
    </location>
</feature>
<evidence type="ECO:0000256" key="4">
    <source>
        <dbReference type="ARBA" id="ARBA00022475"/>
    </source>
</evidence>
<evidence type="ECO:0000256" key="3">
    <source>
        <dbReference type="ARBA" id="ARBA00022448"/>
    </source>
</evidence>
<dbReference type="GO" id="GO:0005886">
    <property type="term" value="C:plasma membrane"/>
    <property type="evidence" value="ECO:0007669"/>
    <property type="project" value="UniProtKB-SubCell"/>
</dbReference>
<feature type="transmembrane region" description="Helical" evidence="8">
    <location>
        <begin position="77"/>
        <end position="94"/>
    </location>
</feature>
<keyword evidence="6 8" id="KW-1133">Transmembrane helix</keyword>
<evidence type="ECO:0000256" key="6">
    <source>
        <dbReference type="ARBA" id="ARBA00022989"/>
    </source>
</evidence>
<feature type="transmembrane region" description="Helical" evidence="8">
    <location>
        <begin position="12"/>
        <end position="41"/>
    </location>
</feature>
<dbReference type="GeneID" id="94553211"/>
<organism evidence="9 10">
    <name type="scientific">Jeotgalibaca porci</name>
    <dbReference type="NCBI Taxonomy" id="1868793"/>
    <lineage>
        <taxon>Bacteria</taxon>
        <taxon>Bacillati</taxon>
        <taxon>Bacillota</taxon>
        <taxon>Bacilli</taxon>
        <taxon>Lactobacillales</taxon>
        <taxon>Carnobacteriaceae</taxon>
        <taxon>Jeotgalibaca</taxon>
    </lineage>
</organism>
<dbReference type="RefSeq" id="WP_166063022.1">
    <property type="nucleotide sequence ID" value="NZ_CP049889.1"/>
</dbReference>
<evidence type="ECO:0000256" key="5">
    <source>
        <dbReference type="ARBA" id="ARBA00022692"/>
    </source>
</evidence>
<dbReference type="AlphaFoldDB" id="A0A6G7WI70"/>
<evidence type="ECO:0000256" key="7">
    <source>
        <dbReference type="ARBA" id="ARBA00023136"/>
    </source>
</evidence>
<keyword evidence="7 8" id="KW-0472">Membrane</keyword>
<accession>A0A6G7WI70</accession>
<dbReference type="InterPro" id="IPR052017">
    <property type="entry name" value="TSUP"/>
</dbReference>
<dbReference type="Pfam" id="PF01925">
    <property type="entry name" value="TauE"/>
    <property type="match status" value="1"/>
</dbReference>
<feature type="transmembrane region" description="Helical" evidence="8">
    <location>
        <begin position="137"/>
        <end position="161"/>
    </location>
</feature>
<keyword evidence="5 8" id="KW-0812">Transmembrane</keyword>
<dbReference type="PANTHER" id="PTHR30269:SF23">
    <property type="entry name" value="MEMBRANE TRANSPORTER PROTEIN YDHB-RELATED"/>
    <property type="match status" value="1"/>
</dbReference>
<dbReference type="Proteomes" id="UP000501830">
    <property type="component" value="Chromosome"/>
</dbReference>
<feature type="transmembrane region" description="Helical" evidence="8">
    <location>
        <begin position="173"/>
        <end position="195"/>
    </location>
</feature>
<evidence type="ECO:0000313" key="9">
    <source>
        <dbReference type="EMBL" id="QIK51960.1"/>
    </source>
</evidence>